<evidence type="ECO:0000313" key="19">
    <source>
        <dbReference type="Proteomes" id="UP000481964"/>
    </source>
</evidence>
<comment type="cofactor">
    <cofactor evidence="1">
        <name>Mg(2+)</name>
        <dbReference type="ChEBI" id="CHEBI:18420"/>
    </cofactor>
</comment>
<proteinExistence type="inferred from homology"/>
<dbReference type="Gene3D" id="3.40.1190.10">
    <property type="entry name" value="Mur-like, catalytic domain"/>
    <property type="match status" value="1"/>
</dbReference>
<dbReference type="EC" id="6.3.2.17" evidence="3"/>
<evidence type="ECO:0000256" key="5">
    <source>
        <dbReference type="ARBA" id="ARBA00022723"/>
    </source>
</evidence>
<dbReference type="InterPro" id="IPR004101">
    <property type="entry name" value="Mur_ligase_C"/>
</dbReference>
<dbReference type="GO" id="GO:0008841">
    <property type="term" value="F:dihydrofolate synthase activity"/>
    <property type="evidence" value="ECO:0007669"/>
    <property type="project" value="TreeGrafter"/>
</dbReference>
<dbReference type="InterPro" id="IPR001645">
    <property type="entry name" value="Folylpolyglutamate_synth"/>
</dbReference>
<dbReference type="GO" id="GO:0005524">
    <property type="term" value="F:ATP binding"/>
    <property type="evidence" value="ECO:0007669"/>
    <property type="project" value="UniProtKB-KW"/>
</dbReference>
<dbReference type="PROSITE" id="PS01011">
    <property type="entry name" value="FOLYLPOLYGLU_SYNT_1"/>
    <property type="match status" value="1"/>
</dbReference>
<dbReference type="InterPro" id="IPR036565">
    <property type="entry name" value="Mur-like_cat_sf"/>
</dbReference>
<evidence type="ECO:0000256" key="4">
    <source>
        <dbReference type="ARBA" id="ARBA00022598"/>
    </source>
</evidence>
<feature type="domain" description="Mur ligase central" evidence="13">
    <location>
        <begin position="43"/>
        <end position="183"/>
    </location>
</feature>
<dbReference type="GO" id="GO:0046872">
    <property type="term" value="F:metal ion binding"/>
    <property type="evidence" value="ECO:0007669"/>
    <property type="project" value="UniProtKB-KW"/>
</dbReference>
<dbReference type="SUPFAM" id="SSF53244">
    <property type="entry name" value="MurD-like peptide ligases, peptide-binding domain"/>
    <property type="match status" value="1"/>
</dbReference>
<gene>
    <name evidence="14" type="primary">fgs</name>
    <name evidence="16" type="ORF">DW811_11450</name>
    <name evidence="14" type="ORF">ERS852490_02014</name>
    <name evidence="15" type="ORF">GKE48_09230</name>
</gene>
<dbReference type="InterPro" id="IPR036615">
    <property type="entry name" value="Mur_ligase_C_dom_sf"/>
</dbReference>
<keyword evidence="5" id="KW-0479">Metal-binding</keyword>
<dbReference type="Proteomes" id="UP000481964">
    <property type="component" value="Unassembled WGS sequence"/>
</dbReference>
<dbReference type="EMBL" id="QSIS01000017">
    <property type="protein sequence ID" value="RHD06850.1"/>
    <property type="molecule type" value="Genomic_DNA"/>
</dbReference>
<evidence type="ECO:0000313" key="17">
    <source>
        <dbReference type="Proteomes" id="UP000095621"/>
    </source>
</evidence>
<dbReference type="InterPro" id="IPR013221">
    <property type="entry name" value="Mur_ligase_cen"/>
</dbReference>
<dbReference type="Proteomes" id="UP000284794">
    <property type="component" value="Unassembled WGS sequence"/>
</dbReference>
<reference evidence="16 18" key="2">
    <citation type="submission" date="2018-08" db="EMBL/GenBank/DDBJ databases">
        <title>A genome reference for cultivated species of the human gut microbiota.</title>
        <authorList>
            <person name="Zou Y."/>
            <person name="Xue W."/>
            <person name="Luo G."/>
        </authorList>
    </citation>
    <scope>NUCLEOTIDE SEQUENCE [LARGE SCALE GENOMIC DNA]</scope>
    <source>
        <strain evidence="16 18">AM32-2AC</strain>
    </source>
</reference>
<comment type="similarity">
    <text evidence="2 11">Belongs to the folylpolyglutamate synthase family.</text>
</comment>
<dbReference type="PANTHER" id="PTHR11136">
    <property type="entry name" value="FOLYLPOLYGLUTAMATE SYNTHASE-RELATED"/>
    <property type="match status" value="1"/>
</dbReference>
<keyword evidence="8" id="KW-0460">Magnesium</keyword>
<protein>
    <recommendedName>
        <fullName evidence="3">tetrahydrofolate synthase</fullName>
        <ecNumber evidence="3">6.3.2.17</ecNumber>
    </recommendedName>
    <alternativeName>
        <fullName evidence="9">Tetrahydrofolylpolyglutamate synthase</fullName>
    </alternativeName>
</protein>
<name>A0A174YT92_9FIRM</name>
<dbReference type="Proteomes" id="UP000095621">
    <property type="component" value="Unassembled WGS sequence"/>
</dbReference>
<keyword evidence="6 11" id="KW-0547">Nucleotide-binding</keyword>
<evidence type="ECO:0000256" key="7">
    <source>
        <dbReference type="ARBA" id="ARBA00022840"/>
    </source>
</evidence>
<dbReference type="SUPFAM" id="SSF53623">
    <property type="entry name" value="MurD-like peptide ligases, catalytic domain"/>
    <property type="match status" value="1"/>
</dbReference>
<evidence type="ECO:0000256" key="2">
    <source>
        <dbReference type="ARBA" id="ARBA00008276"/>
    </source>
</evidence>
<dbReference type="PIRSF" id="PIRSF001563">
    <property type="entry name" value="Folylpolyglu_synth"/>
    <property type="match status" value="1"/>
</dbReference>
<reference evidence="15 19" key="3">
    <citation type="journal article" date="2019" name="Nat. Med.">
        <title>A library of human gut bacterial isolates paired with longitudinal multiomics data enables mechanistic microbiome research.</title>
        <authorList>
            <person name="Poyet M."/>
            <person name="Groussin M."/>
            <person name="Gibbons S.M."/>
            <person name="Avila-Pacheco J."/>
            <person name="Jiang X."/>
            <person name="Kearney S.M."/>
            <person name="Perrotta A.R."/>
            <person name="Berdy B."/>
            <person name="Zhao S."/>
            <person name="Lieberman T.D."/>
            <person name="Swanson P.K."/>
            <person name="Smith M."/>
            <person name="Roesemann S."/>
            <person name="Alexander J.E."/>
            <person name="Rich S.A."/>
            <person name="Livny J."/>
            <person name="Vlamakis H."/>
            <person name="Clish C."/>
            <person name="Bullock K."/>
            <person name="Deik A."/>
            <person name="Scott J."/>
            <person name="Pierce K.A."/>
            <person name="Xavier R.J."/>
            <person name="Alm E.J."/>
        </authorList>
    </citation>
    <scope>NUCLEOTIDE SEQUENCE [LARGE SCALE GENOMIC DNA]</scope>
    <source>
        <strain evidence="15 19">BIOML-A1</strain>
    </source>
</reference>
<dbReference type="Gene3D" id="3.90.190.20">
    <property type="entry name" value="Mur ligase, C-terminal domain"/>
    <property type="match status" value="1"/>
</dbReference>
<evidence type="ECO:0000259" key="13">
    <source>
        <dbReference type="Pfam" id="PF08245"/>
    </source>
</evidence>
<dbReference type="PANTHER" id="PTHR11136:SF0">
    <property type="entry name" value="DIHYDROFOLATE SYNTHETASE-RELATED"/>
    <property type="match status" value="1"/>
</dbReference>
<organism evidence="14 17">
    <name type="scientific">Lachnospira eligens</name>
    <dbReference type="NCBI Taxonomy" id="39485"/>
    <lineage>
        <taxon>Bacteria</taxon>
        <taxon>Bacillati</taxon>
        <taxon>Bacillota</taxon>
        <taxon>Clostridia</taxon>
        <taxon>Lachnospirales</taxon>
        <taxon>Lachnospiraceae</taxon>
        <taxon>Lachnospira</taxon>
    </lineage>
</organism>
<evidence type="ECO:0000313" key="18">
    <source>
        <dbReference type="Proteomes" id="UP000284794"/>
    </source>
</evidence>
<evidence type="ECO:0000256" key="10">
    <source>
        <dbReference type="ARBA" id="ARBA00047493"/>
    </source>
</evidence>
<evidence type="ECO:0000256" key="11">
    <source>
        <dbReference type="PIRNR" id="PIRNR001563"/>
    </source>
</evidence>
<evidence type="ECO:0000256" key="6">
    <source>
        <dbReference type="ARBA" id="ARBA00022741"/>
    </source>
</evidence>
<keyword evidence="7 11" id="KW-0067">ATP-binding</keyword>
<keyword evidence="4 11" id="KW-0436">Ligase</keyword>
<evidence type="ECO:0000313" key="15">
    <source>
        <dbReference type="EMBL" id="MSC57619.1"/>
    </source>
</evidence>
<evidence type="ECO:0000313" key="16">
    <source>
        <dbReference type="EMBL" id="RHD06850.1"/>
    </source>
</evidence>
<dbReference type="RefSeq" id="WP_022098487.1">
    <property type="nucleotide sequence ID" value="NZ_CZBU01000004.1"/>
</dbReference>
<dbReference type="NCBIfam" id="TIGR01499">
    <property type="entry name" value="folC"/>
    <property type="match status" value="1"/>
</dbReference>
<accession>A0A174YT92</accession>
<reference evidence="14 17" key="1">
    <citation type="submission" date="2015-09" db="EMBL/GenBank/DDBJ databases">
        <authorList>
            <consortium name="Pathogen Informatics"/>
        </authorList>
    </citation>
    <scope>NUCLEOTIDE SEQUENCE [LARGE SCALE GENOMIC DNA]</scope>
    <source>
        <strain evidence="14 17">2789STDY5834875</strain>
    </source>
</reference>
<evidence type="ECO:0000259" key="12">
    <source>
        <dbReference type="Pfam" id="PF02875"/>
    </source>
</evidence>
<evidence type="ECO:0000313" key="14">
    <source>
        <dbReference type="EMBL" id="CUQ78313.1"/>
    </source>
</evidence>
<dbReference type="Pfam" id="PF08245">
    <property type="entry name" value="Mur_ligase_M"/>
    <property type="match status" value="1"/>
</dbReference>
<evidence type="ECO:0000256" key="8">
    <source>
        <dbReference type="ARBA" id="ARBA00022842"/>
    </source>
</evidence>
<comment type="catalytic activity">
    <reaction evidence="10">
        <text>(6S)-5,6,7,8-tetrahydrofolyl-(gamma-L-Glu)(n) + L-glutamate + ATP = (6S)-5,6,7,8-tetrahydrofolyl-(gamma-L-Glu)(n+1) + ADP + phosphate + H(+)</text>
        <dbReference type="Rhea" id="RHEA:10580"/>
        <dbReference type="Rhea" id="RHEA-COMP:14738"/>
        <dbReference type="Rhea" id="RHEA-COMP:14740"/>
        <dbReference type="ChEBI" id="CHEBI:15378"/>
        <dbReference type="ChEBI" id="CHEBI:29985"/>
        <dbReference type="ChEBI" id="CHEBI:30616"/>
        <dbReference type="ChEBI" id="CHEBI:43474"/>
        <dbReference type="ChEBI" id="CHEBI:141005"/>
        <dbReference type="ChEBI" id="CHEBI:456216"/>
        <dbReference type="EC" id="6.3.2.17"/>
    </reaction>
</comment>
<feature type="domain" description="Mur ligase C-terminal" evidence="12">
    <location>
        <begin position="290"/>
        <end position="398"/>
    </location>
</feature>
<dbReference type="Pfam" id="PF02875">
    <property type="entry name" value="Mur_ligase_C"/>
    <property type="match status" value="1"/>
</dbReference>
<dbReference type="EMBL" id="WKRD01000006">
    <property type="protein sequence ID" value="MSC57619.1"/>
    <property type="molecule type" value="Genomic_DNA"/>
</dbReference>
<dbReference type="InterPro" id="IPR018109">
    <property type="entry name" value="Folylpolyglutamate_synth_CS"/>
</dbReference>
<dbReference type="GO" id="GO:0005829">
    <property type="term" value="C:cytosol"/>
    <property type="evidence" value="ECO:0007669"/>
    <property type="project" value="TreeGrafter"/>
</dbReference>
<evidence type="ECO:0000256" key="3">
    <source>
        <dbReference type="ARBA" id="ARBA00013025"/>
    </source>
</evidence>
<sequence>MYNEIVNSLDSISQFASSTGLERGRQLLHDMNNPEKSLKIIHVAGTNGKGSVCAYIAGILQHNGYKTGLFTSPHLDDITERIRINGIMISQEDFEEAYWYVEEHRTQELAYFDYLFGMAMYYYSKHDVDYVVMETGLGGKLDATNAVDNPVVSVITTISLEHTAILGDTIEKIANEKAGIIKPGIPVVCSGIVKEAADVIRKRAADFGCDCHVVDDNTFELIQNTYGYIDFLIHNEYYKNDCFRLSTNALYQMENASIALTVCANLCDRGMIKLDNKAVSMAMYDTHWAGRMELLRDNLYVDGAHNPQGIQSFVDSVNSLYENSRLDKATLLFSVVSDKNYDRMIKILCSCKHFRQIYVTITGGVRKLPADIIKETFEAHIKDTPVYVFESVEEAMKKWDNRLMFATGSLYLVGDVDRALEGKENNHD</sequence>
<dbReference type="AlphaFoldDB" id="A0A174YT92"/>
<dbReference type="FunFam" id="3.40.1190.10:FF:000011">
    <property type="entry name" value="Folylpolyglutamate synthase/dihydrofolate synthase"/>
    <property type="match status" value="1"/>
</dbReference>
<evidence type="ECO:0000256" key="9">
    <source>
        <dbReference type="ARBA" id="ARBA00030592"/>
    </source>
</evidence>
<evidence type="ECO:0000256" key="1">
    <source>
        <dbReference type="ARBA" id="ARBA00001946"/>
    </source>
</evidence>
<dbReference type="EMBL" id="CZBU01000004">
    <property type="protein sequence ID" value="CUQ78313.1"/>
    <property type="molecule type" value="Genomic_DNA"/>
</dbReference>
<dbReference type="GO" id="GO:0004326">
    <property type="term" value="F:tetrahydrofolylpolyglutamate synthase activity"/>
    <property type="evidence" value="ECO:0007669"/>
    <property type="project" value="UniProtKB-EC"/>
</dbReference>
<dbReference type="OrthoDB" id="9809356at2"/>